<reference evidence="2 5" key="1">
    <citation type="submission" date="2020-10" db="EMBL/GenBank/DDBJ databases">
        <title>Phylogeny of dyella-like bacteria.</title>
        <authorList>
            <person name="Fu J."/>
        </authorList>
    </citation>
    <scope>NUCLEOTIDE SEQUENCE [LARGE SCALE GENOMIC DNA]</scope>
    <source>
        <strain evidence="2 5">KACC 19113</strain>
    </source>
</reference>
<gene>
    <name evidence="2" type="ORF">ISP25_00075</name>
    <name evidence="3" type="ORF">ISP25_02435</name>
    <name evidence="4" type="ORF">ISP25_20695</name>
</gene>
<dbReference type="EMBL" id="JADIKK010000008">
    <property type="protein sequence ID" value="MFK2879498.1"/>
    <property type="molecule type" value="Genomic_DNA"/>
</dbReference>
<protein>
    <submittedName>
        <fullName evidence="2">Uncharacterized protein</fullName>
    </submittedName>
</protein>
<feature type="signal peptide" evidence="1">
    <location>
        <begin position="1"/>
        <end position="22"/>
    </location>
</feature>
<dbReference type="EMBL" id="JADIKK010000007">
    <property type="protein sequence ID" value="MFK2875479.1"/>
    <property type="molecule type" value="Genomic_DNA"/>
</dbReference>
<dbReference type="Proteomes" id="UP001620339">
    <property type="component" value="Unassembled WGS sequence"/>
</dbReference>
<keyword evidence="5" id="KW-1185">Reference proteome</keyword>
<organism evidence="2 5">
    <name type="scientific">Rhodanobacter hydrolyticus</name>
    <dbReference type="NCBI Taxonomy" id="2250595"/>
    <lineage>
        <taxon>Bacteria</taxon>
        <taxon>Pseudomonadati</taxon>
        <taxon>Pseudomonadota</taxon>
        <taxon>Gammaproteobacteria</taxon>
        <taxon>Lysobacterales</taxon>
        <taxon>Rhodanobacteraceae</taxon>
        <taxon>Rhodanobacter</taxon>
    </lineage>
</organism>
<name>A0ABW8J1N9_9GAMM</name>
<feature type="chain" id="PRO_5045033845" evidence="1">
    <location>
        <begin position="23"/>
        <end position="183"/>
    </location>
</feature>
<dbReference type="EMBL" id="JADIKK010000008">
    <property type="protein sequence ID" value="MFK2875932.1"/>
    <property type="molecule type" value="Genomic_DNA"/>
</dbReference>
<evidence type="ECO:0000313" key="4">
    <source>
        <dbReference type="EMBL" id="MFK2879498.1"/>
    </source>
</evidence>
<dbReference type="RefSeq" id="WP_404611415.1">
    <property type="nucleotide sequence ID" value="NZ_JADIKK010000007.1"/>
</dbReference>
<evidence type="ECO:0000313" key="2">
    <source>
        <dbReference type="EMBL" id="MFK2875479.1"/>
    </source>
</evidence>
<evidence type="ECO:0000313" key="3">
    <source>
        <dbReference type="EMBL" id="MFK2875932.1"/>
    </source>
</evidence>
<accession>A0ABW8J1N9</accession>
<evidence type="ECO:0000313" key="5">
    <source>
        <dbReference type="Proteomes" id="UP001620339"/>
    </source>
</evidence>
<proteinExistence type="predicted"/>
<evidence type="ECO:0000256" key="1">
    <source>
        <dbReference type="SAM" id="SignalP"/>
    </source>
</evidence>
<comment type="caution">
    <text evidence="2">The sequence shown here is derived from an EMBL/GenBank/DDBJ whole genome shotgun (WGS) entry which is preliminary data.</text>
</comment>
<sequence length="183" mass="19179">MKRANGVLLGLAVSMLFGASVAAHDASPASLPQSAASGATQAQSSAVTNIPLLVIVTNKGQVRDIQHAQRLPTQVNRLLWSSVQDWTRSPARVNGKRVTAQVYMDVTLHAEPRADGSSSVYFTLASVGPVMRGYWKMRGDRINGPCEKVTGNMTAGVGGAGAWCTFKLTAGIPSTATEAPSAK</sequence>
<keyword evidence="1" id="KW-0732">Signal</keyword>